<evidence type="ECO:0000313" key="3">
    <source>
        <dbReference type="Proteomes" id="UP000234328"/>
    </source>
</evidence>
<keyword evidence="3" id="KW-1185">Reference proteome</keyword>
<dbReference type="PANTHER" id="PTHR48090">
    <property type="entry name" value="UNDECAPRENYL-PHOSPHATE 4-DEOXY-4-FORMAMIDO-L-ARABINOSE TRANSFERASE-RELATED"/>
    <property type="match status" value="1"/>
</dbReference>
<dbReference type="Pfam" id="PF00535">
    <property type="entry name" value="Glycos_transf_2"/>
    <property type="match status" value="1"/>
</dbReference>
<proteinExistence type="predicted"/>
<dbReference type="OrthoDB" id="9808633at2"/>
<sequence>MNVSPKIAVVIPCYKVYSHIFDVIDRIGPEVSRIYVIDDCCPDRSGDLVEQSCMEERVIILRHTENRGVGGAVMTGYQAAIDDGGVCQQ</sequence>
<evidence type="ECO:0000313" key="2">
    <source>
        <dbReference type="EMBL" id="PLC55482.1"/>
    </source>
</evidence>
<accession>A0A2N4UKC3</accession>
<dbReference type="InterPro" id="IPR001173">
    <property type="entry name" value="Glyco_trans_2-like"/>
</dbReference>
<reference evidence="2 3" key="1">
    <citation type="submission" date="2017-10" db="EMBL/GenBank/DDBJ databases">
        <title>Two draft genome sequences of Pusillimonas sp. strains isolated from a nitrate- and radionuclide-contaminated groundwater in Russia.</title>
        <authorList>
            <person name="Grouzdev D.S."/>
            <person name="Tourova T.P."/>
            <person name="Goeva M.A."/>
            <person name="Babich T.L."/>
            <person name="Sokolova D.S."/>
            <person name="Abdullin R."/>
            <person name="Poltaraus A.B."/>
            <person name="Toshchakov S.V."/>
            <person name="Nazina T.N."/>
        </authorList>
    </citation>
    <scope>NUCLEOTIDE SEQUENCE [LARGE SCALE GENOMIC DNA]</scope>
    <source>
        <strain evidence="2 3">JR1/69-2-13</strain>
    </source>
</reference>
<gene>
    <name evidence="2" type="ORF">CR155_00005</name>
</gene>
<evidence type="ECO:0000259" key="1">
    <source>
        <dbReference type="Pfam" id="PF00535"/>
    </source>
</evidence>
<name>A0A2N4UKC3_9BURK</name>
<dbReference type="Gene3D" id="3.90.550.10">
    <property type="entry name" value="Spore Coat Polysaccharide Biosynthesis Protein SpsA, Chain A"/>
    <property type="match status" value="1"/>
</dbReference>
<dbReference type="PANTHER" id="PTHR48090:SF7">
    <property type="entry name" value="RFBJ PROTEIN"/>
    <property type="match status" value="1"/>
</dbReference>
<dbReference type="SUPFAM" id="SSF53448">
    <property type="entry name" value="Nucleotide-diphospho-sugar transferases"/>
    <property type="match status" value="1"/>
</dbReference>
<feature type="domain" description="Glycosyltransferase 2-like" evidence="1">
    <location>
        <begin position="9"/>
        <end position="81"/>
    </location>
</feature>
<dbReference type="Proteomes" id="UP000234328">
    <property type="component" value="Unassembled WGS sequence"/>
</dbReference>
<dbReference type="AlphaFoldDB" id="A0A2N4UKC3"/>
<comment type="caution">
    <text evidence="2">The sequence shown here is derived from an EMBL/GenBank/DDBJ whole genome shotgun (WGS) entry which is preliminary data.</text>
</comment>
<dbReference type="EMBL" id="PDNV01000001">
    <property type="protein sequence ID" value="PLC55482.1"/>
    <property type="molecule type" value="Genomic_DNA"/>
</dbReference>
<dbReference type="InterPro" id="IPR029044">
    <property type="entry name" value="Nucleotide-diphossugar_trans"/>
</dbReference>
<dbReference type="RefSeq" id="WP_102067963.1">
    <property type="nucleotide sequence ID" value="NZ_PDNV01000001.1"/>
</dbReference>
<protein>
    <recommendedName>
        <fullName evidence="1">Glycosyltransferase 2-like domain-containing protein</fullName>
    </recommendedName>
</protein>
<organism evidence="2 3">
    <name type="scientific">Pollutimonas nitritireducens</name>
    <dbReference type="NCBI Taxonomy" id="2045209"/>
    <lineage>
        <taxon>Bacteria</taxon>
        <taxon>Pseudomonadati</taxon>
        <taxon>Pseudomonadota</taxon>
        <taxon>Betaproteobacteria</taxon>
        <taxon>Burkholderiales</taxon>
        <taxon>Alcaligenaceae</taxon>
        <taxon>Pollutimonas</taxon>
    </lineage>
</organism>
<dbReference type="InterPro" id="IPR050256">
    <property type="entry name" value="Glycosyltransferase_2"/>
</dbReference>